<dbReference type="RefSeq" id="WP_095088435.1">
    <property type="nucleotide sequence ID" value="NZ_BMDM01000004.1"/>
</dbReference>
<dbReference type="Proteomes" id="UP000242084">
    <property type="component" value="Chromosome 1"/>
</dbReference>
<evidence type="ECO:0000256" key="1">
    <source>
        <dbReference type="SAM" id="Coils"/>
    </source>
</evidence>
<keyword evidence="1" id="KW-0175">Coiled coil</keyword>
<dbReference type="AlphaFoldDB" id="A0A239ZJQ0"/>
<keyword evidence="3" id="KW-1185">Reference proteome</keyword>
<gene>
    <name evidence="2" type="ORF">SAMEA4384403_01608</name>
</gene>
<proteinExistence type="predicted"/>
<evidence type="ECO:0000313" key="3">
    <source>
        <dbReference type="Proteomes" id="UP000242084"/>
    </source>
</evidence>
<name>A0A239ZJQ0_9STAP</name>
<sequence length="114" mass="12764">MNLGDYVNVAEIGVKASAKTLGKKFKETERLEVIKSKMKKALENMVEEEKSHIENTSEKVSELITELDNADNNLSESFEGKAGDAAREWITLEKRNLRGILQYSNTAVDSCKVN</sequence>
<dbReference type="EMBL" id="LT906462">
    <property type="protein sequence ID" value="SNV71139.1"/>
    <property type="molecule type" value="Genomic_DNA"/>
</dbReference>
<protein>
    <submittedName>
        <fullName evidence="2">Uncharacterized protein</fullName>
    </submittedName>
</protein>
<dbReference type="KEGG" id="sste:SAMEA4384403_1608"/>
<accession>A0A239ZJQ0</accession>
<evidence type="ECO:0000313" key="2">
    <source>
        <dbReference type="EMBL" id="SNV71139.1"/>
    </source>
</evidence>
<feature type="coiled-coil region" evidence="1">
    <location>
        <begin position="31"/>
        <end position="73"/>
    </location>
</feature>
<organism evidence="2 3">
    <name type="scientific">Mammaliicoccus stepanovicii</name>
    <dbReference type="NCBI Taxonomy" id="643214"/>
    <lineage>
        <taxon>Bacteria</taxon>
        <taxon>Bacillati</taxon>
        <taxon>Bacillota</taxon>
        <taxon>Bacilli</taxon>
        <taxon>Bacillales</taxon>
        <taxon>Staphylococcaceae</taxon>
        <taxon>Mammaliicoccus</taxon>
    </lineage>
</organism>
<reference evidence="2 3" key="1">
    <citation type="submission" date="2017-06" db="EMBL/GenBank/DDBJ databases">
        <authorList>
            <consortium name="Pathogen Informatics"/>
        </authorList>
    </citation>
    <scope>NUCLEOTIDE SEQUENCE [LARGE SCALE GENOMIC DNA]</scope>
    <source>
        <strain evidence="2 3">NCTC13839</strain>
    </source>
</reference>